<dbReference type="Proteomes" id="UP000836404">
    <property type="component" value="Unassembled WGS sequence"/>
</dbReference>
<accession>A0A9N8L7N7</accession>
<sequence length="99" mass="10624">SSPSAQPEQLILTSPPLPKHKLVPASGTNKTRAFSIPPEYSLEVEYTRPAGSTGNSSGQKKNGKVTVGHFGEWVTQEGEFVESVFEEKLRAGLAKVLGE</sequence>
<reference evidence="2 3" key="1">
    <citation type="submission" date="2020-10" db="EMBL/GenBank/DDBJ databases">
        <authorList>
            <person name="Sedaghatjoo S."/>
        </authorList>
    </citation>
    <scope>NUCLEOTIDE SEQUENCE [LARGE SCALE GENOMIC DNA]</scope>
    <source>
        <strain evidence="2 3">LLFL</strain>
    </source>
</reference>
<organism evidence="2 3">
    <name type="scientific">Tilletia laevis</name>
    <dbReference type="NCBI Taxonomy" id="157183"/>
    <lineage>
        <taxon>Eukaryota</taxon>
        <taxon>Fungi</taxon>
        <taxon>Dikarya</taxon>
        <taxon>Basidiomycota</taxon>
        <taxon>Ustilaginomycotina</taxon>
        <taxon>Exobasidiomycetes</taxon>
        <taxon>Tilletiales</taxon>
        <taxon>Tilletiaceae</taxon>
        <taxon>Tilletia</taxon>
    </lineage>
</organism>
<feature type="non-terminal residue" evidence="2">
    <location>
        <position position="1"/>
    </location>
</feature>
<comment type="caution">
    <text evidence="2">The sequence shown here is derived from an EMBL/GenBank/DDBJ whole genome shotgun (WGS) entry which is preliminary data.</text>
</comment>
<name>A0A9N8L7N7_9BASI</name>
<dbReference type="EMBL" id="CAJHJF010000042">
    <property type="protein sequence ID" value="CAD6896406.1"/>
    <property type="molecule type" value="Genomic_DNA"/>
</dbReference>
<gene>
    <name evidence="2" type="ORF">JKILLFL_G3516</name>
</gene>
<evidence type="ECO:0000256" key="1">
    <source>
        <dbReference type="SAM" id="MobiDB-lite"/>
    </source>
</evidence>
<protein>
    <submittedName>
        <fullName evidence="2">Uncharacterized protein</fullName>
    </submittedName>
</protein>
<keyword evidence="3" id="KW-1185">Reference proteome</keyword>
<evidence type="ECO:0000313" key="3">
    <source>
        <dbReference type="Proteomes" id="UP000836404"/>
    </source>
</evidence>
<feature type="region of interest" description="Disordered" evidence="1">
    <location>
        <begin position="1"/>
        <end position="33"/>
    </location>
</feature>
<proteinExistence type="predicted"/>
<evidence type="ECO:0000313" key="2">
    <source>
        <dbReference type="EMBL" id="CAD6896406.1"/>
    </source>
</evidence>
<dbReference type="AlphaFoldDB" id="A0A9N8L7N7"/>